<evidence type="ECO:0000256" key="1">
    <source>
        <dbReference type="SAM" id="SignalP"/>
    </source>
</evidence>
<protein>
    <submittedName>
        <fullName evidence="2">Uncharacterized protein</fullName>
    </submittedName>
</protein>
<keyword evidence="3" id="KW-1185">Reference proteome</keyword>
<feature type="chain" id="PRO_5045208860" evidence="1">
    <location>
        <begin position="26"/>
        <end position="296"/>
    </location>
</feature>
<reference evidence="2 3" key="1">
    <citation type="submission" date="2022-04" db="EMBL/GenBank/DDBJ databases">
        <title>Proposal of a three novel species of Scandinavium, Scandinavium hiltneri, Scandinavium manionii, Scandinavium tedordense.</title>
        <authorList>
            <person name="Maddock D.W."/>
            <person name="Brady C.L."/>
            <person name="Denman S."/>
            <person name="Arnold D."/>
        </authorList>
    </citation>
    <scope>NUCLEOTIDE SEQUENCE [LARGE SCALE GENOMIC DNA]</scope>
    <source>
        <strain evidence="2 3">H11S7</strain>
    </source>
</reference>
<sequence>MSSRSKQVIALAVLSLSSVSIQAMAEEFIGFGQAGKPGSWALEEYPEFTHTAPNSNSIATYNELSYFTETGATGTTRDQYEFWVGVNTGYANTHDAPGANGGGISAPGVGFEYYYQVVTPDNGKHPGDPGYRTFWTSPTLTMNFPNGSSKTAGYGAGANQYSYSLSWANWIQTDKIGITANPVELFYASHNQNETETGEGQYEKLRGGLSVTLMDIAAGYQVRPDLFAGIHHAYSMNAWRKSDYAESREGKIGPSVTYLGLADYGLFICGNVDFDYYTSSNLKKSESISMSIVKNL</sequence>
<organism evidence="2 3">
    <name type="scientific">Scandinavium hiltneri</name>
    <dbReference type="NCBI Taxonomy" id="2926519"/>
    <lineage>
        <taxon>Bacteria</taxon>
        <taxon>Pseudomonadati</taxon>
        <taxon>Pseudomonadota</taxon>
        <taxon>Gammaproteobacteria</taxon>
        <taxon>Enterobacterales</taxon>
        <taxon>Enterobacteriaceae</taxon>
        <taxon>Scandinavium</taxon>
    </lineage>
</organism>
<dbReference type="Proteomes" id="UP001205357">
    <property type="component" value="Unassembled WGS sequence"/>
</dbReference>
<evidence type="ECO:0000313" key="2">
    <source>
        <dbReference type="EMBL" id="MCS2162832.1"/>
    </source>
</evidence>
<dbReference type="RefSeq" id="WP_258989363.1">
    <property type="nucleotide sequence ID" value="NZ_JALIGE010000075.1"/>
</dbReference>
<accession>A0ABT2E4N4</accession>
<proteinExistence type="predicted"/>
<gene>
    <name evidence="2" type="ORF">MUU47_17220</name>
</gene>
<feature type="signal peptide" evidence="1">
    <location>
        <begin position="1"/>
        <end position="25"/>
    </location>
</feature>
<dbReference type="EMBL" id="JALIGE010000075">
    <property type="protein sequence ID" value="MCS2162832.1"/>
    <property type="molecule type" value="Genomic_DNA"/>
</dbReference>
<name>A0ABT2E4N4_9ENTR</name>
<comment type="caution">
    <text evidence="2">The sequence shown here is derived from an EMBL/GenBank/DDBJ whole genome shotgun (WGS) entry which is preliminary data.</text>
</comment>
<evidence type="ECO:0000313" key="3">
    <source>
        <dbReference type="Proteomes" id="UP001205357"/>
    </source>
</evidence>
<keyword evidence="1" id="KW-0732">Signal</keyword>